<sequence length="257" mass="29668">MAVFNIEYRSDILDLEYPVNVIYPDLSRVDNPDDKDIPVLYLLHGMGGNHNSWLKRTRLERLVRSTNLIIVLPNVNNGWYTNTKYGYRYFDALTAELPKVLQRFFPNMTKKREKTFIAGLSMGGYGAFKIALETNHFSHAASLSGALSFDGMLTEGLENQAYWEGIFGSIEQFQNQATPLLDSALLSDKQTKFWAWCGEQDYIFEQNNLAVKALKAKGFDLEYSTSPGTHDWYYWEKKIESVLKWLPVDFQEEERLS</sequence>
<dbReference type="GO" id="GO:0031176">
    <property type="term" value="F:endo-1,4-beta-xylanase activity"/>
    <property type="evidence" value="ECO:0007669"/>
    <property type="project" value="UniProtKB-EC"/>
</dbReference>
<gene>
    <name evidence="1" type="primary">estA</name>
    <name evidence="1" type="ORF">SAMEA4412692_01286</name>
</gene>
<evidence type="ECO:0000313" key="2">
    <source>
        <dbReference type="Proteomes" id="UP000215185"/>
    </source>
</evidence>
<dbReference type="AlphaFoldDB" id="A0A239SUM5"/>
<dbReference type="InterPro" id="IPR050583">
    <property type="entry name" value="Mycobacterial_A85_antigen"/>
</dbReference>
<dbReference type="PANTHER" id="PTHR48098:SF1">
    <property type="entry name" value="DIACYLGLYCEROL ACYLTRANSFERASE_MYCOLYLTRANSFERASE AG85A"/>
    <property type="match status" value="1"/>
</dbReference>
<dbReference type="EC" id="3.2.1.8" evidence="1"/>
<dbReference type="EMBL" id="LT906439">
    <property type="protein sequence ID" value="SNU88942.1"/>
    <property type="molecule type" value="Genomic_DNA"/>
</dbReference>
<dbReference type="eggNOG" id="COG0627">
    <property type="taxonomic scope" value="Bacteria"/>
</dbReference>
<dbReference type="SUPFAM" id="SSF53474">
    <property type="entry name" value="alpha/beta-Hydrolases"/>
    <property type="match status" value="1"/>
</dbReference>
<dbReference type="Pfam" id="PF00756">
    <property type="entry name" value="Esterase"/>
    <property type="match status" value="1"/>
</dbReference>
<reference evidence="1 2" key="1">
    <citation type="submission" date="2017-06" db="EMBL/GenBank/DDBJ databases">
        <authorList>
            <consortium name="Pathogen Informatics"/>
        </authorList>
    </citation>
    <scope>NUCLEOTIDE SEQUENCE [LARGE SCALE GENOMIC DNA]</scope>
    <source>
        <strain evidence="1 2">NCTC13788</strain>
    </source>
</reference>
<protein>
    <submittedName>
        <fullName evidence="1">Esterase</fullName>
        <ecNumber evidence="1">3.2.1.8</ecNumber>
    </submittedName>
</protein>
<dbReference type="Gene3D" id="3.40.50.1820">
    <property type="entry name" value="alpha/beta hydrolase"/>
    <property type="match status" value="1"/>
</dbReference>
<organism evidence="1 2">
    <name type="scientific">Streptococcus merionis</name>
    <dbReference type="NCBI Taxonomy" id="400065"/>
    <lineage>
        <taxon>Bacteria</taxon>
        <taxon>Bacillati</taxon>
        <taxon>Bacillota</taxon>
        <taxon>Bacilli</taxon>
        <taxon>Lactobacillales</taxon>
        <taxon>Streptococcaceae</taxon>
        <taxon>Streptococcus</taxon>
    </lineage>
</organism>
<proteinExistence type="predicted"/>
<dbReference type="InterPro" id="IPR000801">
    <property type="entry name" value="Esterase-like"/>
</dbReference>
<dbReference type="RefSeq" id="WP_018373222.1">
    <property type="nucleotide sequence ID" value="NZ_LT906439.1"/>
</dbReference>
<dbReference type="InterPro" id="IPR029058">
    <property type="entry name" value="AB_hydrolase_fold"/>
</dbReference>
<dbReference type="OrthoDB" id="9803578at2"/>
<dbReference type="KEGG" id="smen:SAMEA4412692_1286"/>
<dbReference type="Proteomes" id="UP000215185">
    <property type="component" value="Chromosome 1"/>
</dbReference>
<keyword evidence="1" id="KW-0326">Glycosidase</keyword>
<keyword evidence="2" id="KW-1185">Reference proteome</keyword>
<dbReference type="GO" id="GO:0016747">
    <property type="term" value="F:acyltransferase activity, transferring groups other than amino-acyl groups"/>
    <property type="evidence" value="ECO:0007669"/>
    <property type="project" value="TreeGrafter"/>
</dbReference>
<keyword evidence="1" id="KW-0378">Hydrolase</keyword>
<evidence type="ECO:0000313" key="1">
    <source>
        <dbReference type="EMBL" id="SNU88942.1"/>
    </source>
</evidence>
<dbReference type="PANTHER" id="PTHR48098">
    <property type="entry name" value="ENTEROCHELIN ESTERASE-RELATED"/>
    <property type="match status" value="1"/>
</dbReference>
<accession>A0A239SUM5</accession>
<dbReference type="STRING" id="1123308.GCA_000380085_00651"/>
<name>A0A239SUM5_9STRE</name>